<dbReference type="Proteomes" id="UP000826550">
    <property type="component" value="Chromosome"/>
</dbReference>
<dbReference type="RefSeq" id="WP_220220446.1">
    <property type="nucleotide sequence ID" value="NZ_CP048268.1"/>
</dbReference>
<dbReference type="InterPro" id="IPR021697">
    <property type="entry name" value="DUF3278"/>
</dbReference>
<gene>
    <name evidence="2" type="ORF">GYM71_00200</name>
</gene>
<feature type="transmembrane region" description="Helical" evidence="1">
    <location>
        <begin position="112"/>
        <end position="134"/>
    </location>
</feature>
<name>A0ABX8W324_9LACO</name>
<proteinExistence type="predicted"/>
<feature type="transmembrane region" description="Helical" evidence="1">
    <location>
        <begin position="66"/>
        <end position="87"/>
    </location>
</feature>
<keyword evidence="1" id="KW-0812">Transmembrane</keyword>
<dbReference type="Pfam" id="PF11683">
    <property type="entry name" value="DUF3278"/>
    <property type="match status" value="1"/>
</dbReference>
<evidence type="ECO:0000256" key="1">
    <source>
        <dbReference type="SAM" id="Phobius"/>
    </source>
</evidence>
<evidence type="ECO:0000313" key="2">
    <source>
        <dbReference type="EMBL" id="QYN51939.1"/>
    </source>
</evidence>
<accession>A0ABX8W324</accession>
<dbReference type="EMBL" id="CP048268">
    <property type="protein sequence ID" value="QYN51939.1"/>
    <property type="molecule type" value="Genomic_DNA"/>
</dbReference>
<feature type="transmembrane region" description="Helical" evidence="1">
    <location>
        <begin position="140"/>
        <end position="158"/>
    </location>
</feature>
<keyword evidence="1" id="KW-1133">Transmembrane helix</keyword>
<keyword evidence="3" id="KW-1185">Reference proteome</keyword>
<organism evidence="2 3">
    <name type="scientific">Lactobacillus panisapium</name>
    <dbReference type="NCBI Taxonomy" id="2012495"/>
    <lineage>
        <taxon>Bacteria</taxon>
        <taxon>Bacillati</taxon>
        <taxon>Bacillota</taxon>
        <taxon>Bacilli</taxon>
        <taxon>Lactobacillales</taxon>
        <taxon>Lactobacillaceae</taxon>
        <taxon>Lactobacillus</taxon>
    </lineage>
</organism>
<sequence length="174" mass="20474">MEKKNSLFFRYMKYWYGIYGPLDEYKRSEVERIGNNAFFIVSLPMNFVMILAIVVSNLQIAYKTTLAYIIMLFGWFILELTADSYILHQLKKFKLQIYEVENSQVKNVKKKIWTTSWISGLFFGVLMTAVSNVITHQDLTSFYTLFEFLLLTAVMALANGFERTRHIKLVEDED</sequence>
<protein>
    <submittedName>
        <fullName evidence="2">DUF3278 domain-containing protein</fullName>
    </submittedName>
</protein>
<reference evidence="2 3" key="1">
    <citation type="submission" date="2020-01" db="EMBL/GenBank/DDBJ databases">
        <title>Vast differences in strain-level diversity in the gut microbiota of two closely related honey bee species.</title>
        <authorList>
            <person name="Ellegaard K.M."/>
            <person name="Suenami S."/>
            <person name="Miyazaki R."/>
            <person name="Engel P."/>
        </authorList>
    </citation>
    <scope>NUCLEOTIDE SEQUENCE [LARGE SCALE GENOMIC DNA]</scope>
    <source>
        <strain evidence="2 3">ESL0416</strain>
    </source>
</reference>
<evidence type="ECO:0000313" key="3">
    <source>
        <dbReference type="Proteomes" id="UP000826550"/>
    </source>
</evidence>
<keyword evidence="1" id="KW-0472">Membrane</keyword>
<feature type="transmembrane region" description="Helical" evidence="1">
    <location>
        <begin position="37"/>
        <end position="60"/>
    </location>
</feature>